<proteinExistence type="predicted"/>
<dbReference type="GO" id="GO:0008569">
    <property type="term" value="F:minus-end-directed microtubule motor activity"/>
    <property type="evidence" value="ECO:0007669"/>
    <property type="project" value="TreeGrafter"/>
</dbReference>
<dbReference type="GO" id="GO:0036156">
    <property type="term" value="C:inner dynein arm"/>
    <property type="evidence" value="ECO:0007669"/>
    <property type="project" value="TreeGrafter"/>
</dbReference>
<dbReference type="GO" id="GO:0045505">
    <property type="term" value="F:dynein intermediate chain binding"/>
    <property type="evidence" value="ECO:0007669"/>
    <property type="project" value="InterPro"/>
</dbReference>
<dbReference type="GO" id="GO:0036126">
    <property type="term" value="C:sperm flagellum"/>
    <property type="evidence" value="ECO:0007669"/>
    <property type="project" value="TreeGrafter"/>
</dbReference>
<sequence length="166" mass="19916">MTGEQLKQLREIIESPLFEPEAVREVSRACESLCRWIQAMYECCRLQYNLSNRDQLEGQTGRLRRMVHLLRQHEREADERLENCEQQLQNNRNELQDLQRQLYKAEEEEENATRCAMRVAMLYQNWKAVFEVIQTCFLNPQFLQIVFPNLYFSGFYLPCGERVFVP</sequence>
<feature type="coiled-coil region" evidence="1">
    <location>
        <begin position="67"/>
        <end position="115"/>
    </location>
</feature>
<gene>
    <name evidence="2" type="primary">DYH3</name>
</gene>
<dbReference type="EMBL" id="GBYX01476012">
    <property type="protein sequence ID" value="JAO05665.1"/>
    <property type="molecule type" value="Transcribed_RNA"/>
</dbReference>
<reference evidence="2" key="1">
    <citation type="submission" date="2014-12" db="EMBL/GenBank/DDBJ databases">
        <title>Parallel Evolution in Life History Adaptation Evident in the Tissue-Specific Poeciliopsis prolifica transcriptome.</title>
        <authorList>
            <person name="Jue N.K."/>
            <person name="Foley R.J."/>
            <person name="Obergfell C."/>
            <person name="Reznick D.N."/>
            <person name="O'Neill R.J."/>
            <person name="O'Neill M.J."/>
        </authorList>
    </citation>
    <scope>NUCLEOTIDE SEQUENCE</scope>
</reference>
<dbReference type="Gene3D" id="1.20.920.20">
    <property type="match status" value="1"/>
</dbReference>
<dbReference type="GO" id="GO:0030317">
    <property type="term" value="P:flagellated sperm motility"/>
    <property type="evidence" value="ECO:0007669"/>
    <property type="project" value="TreeGrafter"/>
</dbReference>
<dbReference type="InterPro" id="IPR026983">
    <property type="entry name" value="DHC"/>
</dbReference>
<dbReference type="PANTHER" id="PTHR10676">
    <property type="entry name" value="DYNEIN HEAVY CHAIN FAMILY PROTEIN"/>
    <property type="match status" value="1"/>
</dbReference>
<accession>A0A0S7EKU8</accession>
<keyword evidence="1" id="KW-0175">Coiled coil</keyword>
<organism evidence="2">
    <name type="scientific">Poeciliopsis prolifica</name>
    <name type="common">blackstripe livebearer</name>
    <dbReference type="NCBI Taxonomy" id="188132"/>
    <lineage>
        <taxon>Eukaryota</taxon>
        <taxon>Metazoa</taxon>
        <taxon>Chordata</taxon>
        <taxon>Craniata</taxon>
        <taxon>Vertebrata</taxon>
        <taxon>Euteleostomi</taxon>
        <taxon>Actinopterygii</taxon>
        <taxon>Neopterygii</taxon>
        <taxon>Teleostei</taxon>
        <taxon>Neoteleostei</taxon>
        <taxon>Acanthomorphata</taxon>
        <taxon>Ovalentaria</taxon>
        <taxon>Atherinomorphae</taxon>
        <taxon>Cyprinodontiformes</taxon>
        <taxon>Poeciliidae</taxon>
        <taxon>Poeciliinae</taxon>
        <taxon>Poeciliopsis</taxon>
    </lineage>
</organism>
<name>A0A0S7EKU8_9TELE</name>
<evidence type="ECO:0000256" key="1">
    <source>
        <dbReference type="SAM" id="Coils"/>
    </source>
</evidence>
<dbReference type="PANTHER" id="PTHR10676:SF359">
    <property type="entry name" value="DYNEIN HEAVY CHAIN DOMAIN-CONTAINING PROTEIN 1"/>
    <property type="match status" value="1"/>
</dbReference>
<protein>
    <submittedName>
        <fullName evidence="2">DYH3</fullName>
    </submittedName>
</protein>
<evidence type="ECO:0000313" key="2">
    <source>
        <dbReference type="EMBL" id="JAO05665.1"/>
    </source>
</evidence>
<dbReference type="AlphaFoldDB" id="A0A0S7EKU8"/>
<dbReference type="GO" id="GO:0051959">
    <property type="term" value="F:dynein light intermediate chain binding"/>
    <property type="evidence" value="ECO:0007669"/>
    <property type="project" value="InterPro"/>
</dbReference>